<reference evidence="4 5" key="1">
    <citation type="submission" date="2019-08" db="EMBL/GenBank/DDBJ databases">
        <title>Draft genome sequences of two oriental melons (Cucumis melo L. var makuwa).</title>
        <authorList>
            <person name="Kwon S.-Y."/>
        </authorList>
    </citation>
    <scope>NUCLEOTIDE SEQUENCE [LARGE SCALE GENOMIC DNA]</scope>
    <source>
        <strain evidence="5">cv. Chang Bougi</strain>
        <strain evidence="4">cv. SW 3</strain>
        <tissue evidence="2">Leaf</tissue>
    </source>
</reference>
<dbReference type="AlphaFoldDB" id="A0A5A7T1J6"/>
<dbReference type="Proteomes" id="UP000321947">
    <property type="component" value="Unassembled WGS sequence"/>
</dbReference>
<dbReference type="Proteomes" id="UP000321393">
    <property type="component" value="Unassembled WGS sequence"/>
</dbReference>
<dbReference type="EMBL" id="SSTE01019907">
    <property type="protein sequence ID" value="KAA0035467.1"/>
    <property type="molecule type" value="Genomic_DNA"/>
</dbReference>
<evidence type="ECO:0000313" key="2">
    <source>
        <dbReference type="EMBL" id="KAA0035467.1"/>
    </source>
</evidence>
<comment type="caution">
    <text evidence="2">The sequence shown here is derived from an EMBL/GenBank/DDBJ whole genome shotgun (WGS) entry which is preliminary data.</text>
</comment>
<proteinExistence type="predicted"/>
<protein>
    <submittedName>
        <fullName evidence="2">Uncharacterized protein</fullName>
    </submittedName>
</protein>
<feature type="region of interest" description="Disordered" evidence="1">
    <location>
        <begin position="111"/>
        <end position="150"/>
    </location>
</feature>
<gene>
    <name evidence="3" type="ORF">E5676_scaffold455G003160</name>
    <name evidence="2" type="ORF">E6C27_scaffold285G001140</name>
</gene>
<evidence type="ECO:0000313" key="3">
    <source>
        <dbReference type="EMBL" id="TYK31058.1"/>
    </source>
</evidence>
<accession>A0A5A7T1J6</accession>
<evidence type="ECO:0000256" key="1">
    <source>
        <dbReference type="SAM" id="MobiDB-lite"/>
    </source>
</evidence>
<dbReference type="OrthoDB" id="1930729at2759"/>
<dbReference type="EMBL" id="SSTD01000141">
    <property type="protein sequence ID" value="TYK31058.1"/>
    <property type="molecule type" value="Genomic_DNA"/>
</dbReference>
<organism evidence="2 4">
    <name type="scientific">Cucumis melo var. makuwa</name>
    <name type="common">Oriental melon</name>
    <dbReference type="NCBI Taxonomy" id="1194695"/>
    <lineage>
        <taxon>Eukaryota</taxon>
        <taxon>Viridiplantae</taxon>
        <taxon>Streptophyta</taxon>
        <taxon>Embryophyta</taxon>
        <taxon>Tracheophyta</taxon>
        <taxon>Spermatophyta</taxon>
        <taxon>Magnoliopsida</taxon>
        <taxon>eudicotyledons</taxon>
        <taxon>Gunneridae</taxon>
        <taxon>Pentapetalae</taxon>
        <taxon>rosids</taxon>
        <taxon>fabids</taxon>
        <taxon>Cucurbitales</taxon>
        <taxon>Cucurbitaceae</taxon>
        <taxon>Benincaseae</taxon>
        <taxon>Cucumis</taxon>
    </lineage>
</organism>
<evidence type="ECO:0000313" key="4">
    <source>
        <dbReference type="Proteomes" id="UP000321393"/>
    </source>
</evidence>
<sequence>MNEPMLDKVYPTLNFESDKDLMTSLLFYFIKLGMMGRERRQHMDYNMLGLIEDLEDFVSQLGVSAISGGVANKALDDAISHIMRWSCTCSPGLIMMMFPLSYPYGQRQPEPPLPAHPYEDNPHAFTSDIGGPSTCPEPLAEANASPWTPD</sequence>
<evidence type="ECO:0000313" key="5">
    <source>
        <dbReference type="Proteomes" id="UP000321947"/>
    </source>
</evidence>
<name>A0A5A7T1J6_CUCMM</name>